<keyword evidence="1" id="KW-1133">Transmembrane helix</keyword>
<organism evidence="2 3">
    <name type="scientific">Pediococcus stilesii</name>
    <dbReference type="NCBI Taxonomy" id="331679"/>
    <lineage>
        <taxon>Bacteria</taxon>
        <taxon>Bacillati</taxon>
        <taxon>Bacillota</taxon>
        <taxon>Bacilli</taxon>
        <taxon>Lactobacillales</taxon>
        <taxon>Lactobacillaceae</taxon>
        <taxon>Pediococcus</taxon>
    </lineage>
</organism>
<evidence type="ECO:0000313" key="3">
    <source>
        <dbReference type="Proteomes" id="UP000305541"/>
    </source>
</evidence>
<name>A0A5R9BVM7_9LACO</name>
<evidence type="ECO:0008006" key="4">
    <source>
        <dbReference type="Google" id="ProtNLM"/>
    </source>
</evidence>
<feature type="transmembrane region" description="Helical" evidence="1">
    <location>
        <begin position="135"/>
        <end position="161"/>
    </location>
</feature>
<protein>
    <recommendedName>
        <fullName evidence="4">ABC transporter permease</fullName>
    </recommendedName>
</protein>
<feature type="transmembrane region" description="Helical" evidence="1">
    <location>
        <begin position="168"/>
        <end position="197"/>
    </location>
</feature>
<keyword evidence="1" id="KW-0472">Membrane</keyword>
<reference evidence="2 3" key="1">
    <citation type="submission" date="2019-05" db="EMBL/GenBank/DDBJ databases">
        <title>The metagenome of a microbial culture collection derived from dairy environment covers the genomic content of the human microbiome.</title>
        <authorList>
            <person name="Roder T."/>
            <person name="Wuthrich D."/>
            <person name="Sattari Z."/>
            <person name="Von Ah U."/>
            <person name="Bar C."/>
            <person name="Ronchi F."/>
            <person name="Macpherson A.J."/>
            <person name="Ganal-Vonarburg S.C."/>
            <person name="Bruggmann R."/>
            <person name="Vergeres G."/>
        </authorList>
    </citation>
    <scope>NUCLEOTIDE SEQUENCE [LARGE SCALE GENOMIC DNA]</scope>
    <source>
        <strain evidence="2 3">FAM 18815</strain>
    </source>
</reference>
<dbReference type="Pfam" id="PF12730">
    <property type="entry name" value="ABC2_membrane_4"/>
    <property type="match status" value="1"/>
</dbReference>
<comment type="caution">
    <text evidence="2">The sequence shown here is derived from an EMBL/GenBank/DDBJ whole genome shotgun (WGS) entry which is preliminary data.</text>
</comment>
<evidence type="ECO:0000256" key="1">
    <source>
        <dbReference type="SAM" id="Phobius"/>
    </source>
</evidence>
<dbReference type="EMBL" id="VBTH01000008">
    <property type="protein sequence ID" value="TLQ04333.1"/>
    <property type="molecule type" value="Genomic_DNA"/>
</dbReference>
<proteinExistence type="predicted"/>
<keyword evidence="1" id="KW-0812">Transmembrane</keyword>
<feature type="transmembrane region" description="Helical" evidence="1">
    <location>
        <begin position="101"/>
        <end position="123"/>
    </location>
</feature>
<dbReference type="AlphaFoldDB" id="A0A5R9BVM7"/>
<dbReference type="RefSeq" id="WP_138474366.1">
    <property type="nucleotide sequence ID" value="NZ_VBTH01000008.1"/>
</dbReference>
<feature type="transmembrane region" description="Helical" evidence="1">
    <location>
        <begin position="47"/>
        <end position="74"/>
    </location>
</feature>
<dbReference type="OrthoDB" id="3190532at2"/>
<sequence length="248" mass="28145">MKYIKSELFKNKRRGFWLTVMGLFLFSLVWCAVATNMQLRNDHSQISAVMIFNFMTIDNLIFPFLMALLGIRLVQPEREYKMISVLELSGESLWKLFLAKLNLILIVILAGTTLQAVMIWLFTIMSYGNVVDLPLLIKFCISVLGSGYVIGVIQLSISFYIKKTTIPLCIGLGGSFLSLITSGFLPRMVTIFIPWQYVSVVNPLVLKNGSLVYYDSWIIFFIVVMMVGILMLMTTSYLLKNKGEVITS</sequence>
<feature type="transmembrane region" description="Helical" evidence="1">
    <location>
        <begin position="217"/>
        <end position="239"/>
    </location>
</feature>
<gene>
    <name evidence="2" type="ORF">FEZ51_05905</name>
</gene>
<accession>A0A5R9BVM7</accession>
<evidence type="ECO:0000313" key="2">
    <source>
        <dbReference type="EMBL" id="TLQ04333.1"/>
    </source>
</evidence>
<dbReference type="Proteomes" id="UP000305541">
    <property type="component" value="Unassembled WGS sequence"/>
</dbReference>